<dbReference type="STRING" id="983967.A0A1E4SXD4"/>
<name>A0A1E4SXD4_9ASCO</name>
<dbReference type="GO" id="GO:0005524">
    <property type="term" value="F:ATP binding"/>
    <property type="evidence" value="ECO:0007669"/>
    <property type="project" value="InterPro"/>
</dbReference>
<feature type="domain" description="AAA+ ATPase" evidence="1">
    <location>
        <begin position="212"/>
        <end position="357"/>
    </location>
</feature>
<dbReference type="InterPro" id="IPR003593">
    <property type="entry name" value="AAA+_ATPase"/>
</dbReference>
<keyword evidence="3" id="KW-1185">Reference proteome</keyword>
<organism evidence="2 3">
    <name type="scientific">[Candida] arabinofermentans NRRL YB-2248</name>
    <dbReference type="NCBI Taxonomy" id="983967"/>
    <lineage>
        <taxon>Eukaryota</taxon>
        <taxon>Fungi</taxon>
        <taxon>Dikarya</taxon>
        <taxon>Ascomycota</taxon>
        <taxon>Saccharomycotina</taxon>
        <taxon>Pichiomycetes</taxon>
        <taxon>Pichiales</taxon>
        <taxon>Pichiaceae</taxon>
        <taxon>Ogataea</taxon>
        <taxon>Ogataea/Candida clade</taxon>
    </lineage>
</organism>
<accession>A0A1E4SXD4</accession>
<dbReference type="AlphaFoldDB" id="A0A1E4SXD4"/>
<dbReference type="Pfam" id="PF00004">
    <property type="entry name" value="AAA"/>
    <property type="match status" value="1"/>
</dbReference>
<dbReference type="InterPro" id="IPR027417">
    <property type="entry name" value="P-loop_NTPase"/>
</dbReference>
<dbReference type="EMBL" id="KV453858">
    <property type="protein sequence ID" value="ODV84137.1"/>
    <property type="molecule type" value="Genomic_DNA"/>
</dbReference>
<dbReference type="SMART" id="SM00382">
    <property type="entry name" value="AAA"/>
    <property type="match status" value="1"/>
</dbReference>
<dbReference type="Proteomes" id="UP000094801">
    <property type="component" value="Unassembled WGS sequence"/>
</dbReference>
<protein>
    <recommendedName>
        <fullName evidence="1">AAA+ ATPase domain-containing protein</fullName>
    </recommendedName>
</protein>
<proteinExistence type="predicted"/>
<dbReference type="InterPro" id="IPR003959">
    <property type="entry name" value="ATPase_AAA_core"/>
</dbReference>
<evidence type="ECO:0000313" key="2">
    <source>
        <dbReference type="EMBL" id="ODV84137.1"/>
    </source>
</evidence>
<reference evidence="3" key="1">
    <citation type="submission" date="2016-04" db="EMBL/GenBank/DDBJ databases">
        <title>Comparative genomics of biotechnologically important yeasts.</title>
        <authorList>
            <consortium name="DOE Joint Genome Institute"/>
            <person name="Riley R."/>
            <person name="Haridas S."/>
            <person name="Wolfe K.H."/>
            <person name="Lopes M.R."/>
            <person name="Hittinger C.T."/>
            <person name="Goker M."/>
            <person name="Salamov A."/>
            <person name="Wisecaver J."/>
            <person name="Long T.M."/>
            <person name="Aerts A.L."/>
            <person name="Barry K."/>
            <person name="Choi C."/>
            <person name="Clum A."/>
            <person name="Coughlan A.Y."/>
            <person name="Deshpande S."/>
            <person name="Douglass A.P."/>
            <person name="Hanson S.J."/>
            <person name="Klenk H.-P."/>
            <person name="Labutti K."/>
            <person name="Lapidus A."/>
            <person name="Lindquist E."/>
            <person name="Lipzen A."/>
            <person name="Meier-Kolthoff J.P."/>
            <person name="Ohm R.A."/>
            <person name="Otillar R.P."/>
            <person name="Pangilinan J."/>
            <person name="Peng Y."/>
            <person name="Rokas A."/>
            <person name="Rosa C.A."/>
            <person name="Scheuner C."/>
            <person name="Sibirny A.A."/>
            <person name="Slot J.C."/>
            <person name="Stielow J.B."/>
            <person name="Sun H."/>
            <person name="Kurtzman C.P."/>
            <person name="Blackwell M."/>
            <person name="Grigoriev I.V."/>
            <person name="Jeffries T.W."/>
        </authorList>
    </citation>
    <scope>NUCLEOTIDE SEQUENCE [LARGE SCALE GENOMIC DNA]</scope>
    <source>
        <strain evidence="3">NRRL YB-2248</strain>
    </source>
</reference>
<dbReference type="SUPFAM" id="SSF52540">
    <property type="entry name" value="P-loop containing nucleoside triphosphate hydrolases"/>
    <property type="match status" value="1"/>
</dbReference>
<dbReference type="Gene3D" id="1.10.8.60">
    <property type="match status" value="1"/>
</dbReference>
<dbReference type="CDD" id="cd00009">
    <property type="entry name" value="AAA"/>
    <property type="match status" value="1"/>
</dbReference>
<dbReference type="PANTHER" id="PTHR23389:SF3">
    <property type="entry name" value="CHROMOSOME TRANSMISSION FIDELITY PROTEIN 18 HOMOLOG"/>
    <property type="match status" value="1"/>
</dbReference>
<evidence type="ECO:0000313" key="3">
    <source>
        <dbReference type="Proteomes" id="UP000094801"/>
    </source>
</evidence>
<dbReference type="Gene3D" id="3.40.50.300">
    <property type="entry name" value="P-loop containing nucleotide triphosphate hydrolases"/>
    <property type="match status" value="1"/>
</dbReference>
<dbReference type="PANTHER" id="PTHR23389">
    <property type="entry name" value="CHROMOSOME TRANSMISSION FIDELITY FACTOR 18"/>
    <property type="match status" value="1"/>
</dbReference>
<dbReference type="GO" id="GO:0003677">
    <property type="term" value="F:DNA binding"/>
    <property type="evidence" value="ECO:0007669"/>
    <property type="project" value="TreeGrafter"/>
</dbReference>
<sequence>MTQEAGLLGFSLSNSLLFGKTSISKSVDSDSDSDDSDLDLDLDLDHVIEKDKVQINYNRNIVIAKSKDITLSSGKRITIKPKESDFFKNIQEKEEEEEDEDISHGLGLIDIDKLYKKLQIDEKIAEQESKQPQVILKDTFGSKKNSKGMLWVDKYKPSNFLDLIGNERTNRDVLHWLNQWNEIVFNKPNPQLVHKYNNNFGEVITDPFNRPFKKILLIHGAPGLGKTSIAYTASLQLNYKPFEINSSDERTGLKIKEKIKGVLTSDDVTKGKGERCLILDEIDGVEHGFINVLLDLLTTDKKMTQQLQNGGGDLKKSKKDMKGILKRPIIAICNDIYSPVLERLKPYCEIVSFRKPPLNQLKNKLKKISSIEKLSGINDRILDDIINGEDGDLRGCINWLQFHGENISDNNNSNANGLKDGNVNWFSVVKNIFTRNSKYTKSEIFNNLESTLNKVNNNGQIDKIIQGCFNGYINHLNHIEGCNKLDEWLWFYDSMNNKFGDELYDSTVAMWFYWKFNELGDLNERGTFIKYKNQENYEMKKIVNNLLKKFDTTIGYTNIDNLLNYELSLICNIIVPNINVSHMSDEKLKVSIELINDYNLRLENVNVNVNESGGGGGGGNGNRIEFNPPIEIFSKFTNLQNGVMMKLRNQVISNYVMREKSKEMNNNKRKLVQDKGTKEQESDIKKKMKTYGSSAEYFKSKYNELTSVINSGNNSEEKGSKIMNKNENRIWVKYHEGFSNAVRKELTYSELIS</sequence>
<dbReference type="OrthoDB" id="2195431at2759"/>
<gene>
    <name evidence="2" type="ORF">CANARDRAFT_8815</name>
</gene>
<evidence type="ECO:0000259" key="1">
    <source>
        <dbReference type="SMART" id="SM00382"/>
    </source>
</evidence>
<dbReference type="GO" id="GO:0005634">
    <property type="term" value="C:nucleus"/>
    <property type="evidence" value="ECO:0007669"/>
    <property type="project" value="TreeGrafter"/>
</dbReference>
<dbReference type="GO" id="GO:0016887">
    <property type="term" value="F:ATP hydrolysis activity"/>
    <property type="evidence" value="ECO:0007669"/>
    <property type="project" value="InterPro"/>
</dbReference>